<dbReference type="PROSITE" id="PS51504">
    <property type="entry name" value="H15"/>
    <property type="match status" value="1"/>
</dbReference>
<evidence type="ECO:0000256" key="4">
    <source>
        <dbReference type="ARBA" id="ARBA00022454"/>
    </source>
</evidence>
<dbReference type="GO" id="GO:0003690">
    <property type="term" value="F:double-stranded DNA binding"/>
    <property type="evidence" value="ECO:0007669"/>
    <property type="project" value="TreeGrafter"/>
</dbReference>
<dbReference type="PANTHER" id="PTHR11467">
    <property type="entry name" value="HISTONE H1"/>
    <property type="match status" value="1"/>
</dbReference>
<dbReference type="GO" id="GO:0000786">
    <property type="term" value="C:nucleosome"/>
    <property type="evidence" value="ECO:0007669"/>
    <property type="project" value="InterPro"/>
</dbReference>
<comment type="function">
    <text evidence="1">Histones H1 are necessary for the condensation of nucleosome chains into higher-order structures.</text>
</comment>
<keyword evidence="4" id="KW-0158">Chromosome</keyword>
<reference evidence="8" key="1">
    <citation type="journal article" date="2020" name="G3 (Bethesda)">
        <title>High-Quality Assemblies for Three Invasive Social Wasps from the &lt;i&gt;Vespula&lt;/i&gt; Genus.</title>
        <authorList>
            <person name="Harrop T.W.R."/>
            <person name="Guhlin J."/>
            <person name="McLaughlin G.M."/>
            <person name="Permina E."/>
            <person name="Stockwell P."/>
            <person name="Gilligan J."/>
            <person name="Le Lec M.F."/>
            <person name="Gruber M.A.M."/>
            <person name="Quinn O."/>
            <person name="Lovegrove M."/>
            <person name="Duncan E.J."/>
            <person name="Remnant E.J."/>
            <person name="Van Eeckhoven J."/>
            <person name="Graham B."/>
            <person name="Knapp R.A."/>
            <person name="Langford K.W."/>
            <person name="Kronenberg Z."/>
            <person name="Press M.O."/>
            <person name="Eacker S.M."/>
            <person name="Wilson-Rankin E.E."/>
            <person name="Purcell J."/>
            <person name="Lester P.J."/>
            <person name="Dearden P.K."/>
        </authorList>
    </citation>
    <scope>NUCLEOTIDE SEQUENCE</scope>
    <source>
        <strain evidence="8">Marl-1</strain>
    </source>
</reference>
<dbReference type="Gene3D" id="1.10.10.10">
    <property type="entry name" value="Winged helix-like DNA-binding domain superfamily/Winged helix DNA-binding domain"/>
    <property type="match status" value="1"/>
</dbReference>
<evidence type="ECO:0000256" key="6">
    <source>
        <dbReference type="ARBA" id="ARBA00023242"/>
    </source>
</evidence>
<dbReference type="GO" id="GO:0005634">
    <property type="term" value="C:nucleus"/>
    <property type="evidence" value="ECO:0007669"/>
    <property type="project" value="UniProtKB-SubCell"/>
</dbReference>
<evidence type="ECO:0000256" key="3">
    <source>
        <dbReference type="ARBA" id="ARBA00004286"/>
    </source>
</evidence>
<dbReference type="PANTHER" id="PTHR11467:SF20">
    <property type="entry name" value="H15 DOMAIN-CONTAINING PROTEIN-RELATED"/>
    <property type="match status" value="1"/>
</dbReference>
<keyword evidence="9" id="KW-1185">Reference proteome</keyword>
<evidence type="ECO:0000259" key="7">
    <source>
        <dbReference type="PROSITE" id="PS51504"/>
    </source>
</evidence>
<feature type="domain" description="H15" evidence="7">
    <location>
        <begin position="51"/>
        <end position="131"/>
    </location>
</feature>
<dbReference type="CDD" id="cd00073">
    <property type="entry name" value="H15"/>
    <property type="match status" value="1"/>
</dbReference>
<gene>
    <name evidence="8" type="ORF">HZH66_003158</name>
</gene>
<evidence type="ECO:0000256" key="1">
    <source>
        <dbReference type="ARBA" id="ARBA00002809"/>
    </source>
</evidence>
<dbReference type="InterPro" id="IPR036388">
    <property type="entry name" value="WH-like_DNA-bd_sf"/>
</dbReference>
<dbReference type="AlphaFoldDB" id="A0A834KKV8"/>
<name>A0A834KKV8_VESVU</name>
<protein>
    <recommendedName>
        <fullName evidence="7">H15 domain-containing protein</fullName>
    </recommendedName>
</protein>
<dbReference type="GO" id="GO:0045910">
    <property type="term" value="P:negative regulation of DNA recombination"/>
    <property type="evidence" value="ECO:0007669"/>
    <property type="project" value="TreeGrafter"/>
</dbReference>
<sequence length="199" mass="22760">MLYPSKFLKICMNEEFKEFLIKILADKVAIIPQSLIPVKFVTPNIQKSRSNHQSIPKMITTAIEKLKDRKGSSLQAIEKYIVEKYKLDGDKLALFLKEIIFIKKYLKTTVSTDIVKQTTGKGASESFKFSITKSKDMIVTGNSKKSKALTKKVKFTKNLIDQKKIKVLNSKANAAVIVTKNKITKKQHSRRLRSKIRRL</sequence>
<dbReference type="Proteomes" id="UP000614350">
    <property type="component" value="Unassembled WGS sequence"/>
</dbReference>
<keyword evidence="6" id="KW-0539">Nucleus</keyword>
<dbReference type="SUPFAM" id="SSF46785">
    <property type="entry name" value="Winged helix' DNA-binding domain"/>
    <property type="match status" value="1"/>
</dbReference>
<dbReference type="Pfam" id="PF00538">
    <property type="entry name" value="Linker_histone"/>
    <property type="match status" value="1"/>
</dbReference>
<proteinExistence type="predicted"/>
<accession>A0A834KKV8</accession>
<dbReference type="GO" id="GO:0006334">
    <property type="term" value="P:nucleosome assembly"/>
    <property type="evidence" value="ECO:0007669"/>
    <property type="project" value="InterPro"/>
</dbReference>
<evidence type="ECO:0000256" key="5">
    <source>
        <dbReference type="ARBA" id="ARBA00023125"/>
    </source>
</evidence>
<evidence type="ECO:0000313" key="8">
    <source>
        <dbReference type="EMBL" id="KAF7408621.1"/>
    </source>
</evidence>
<dbReference type="InterPro" id="IPR036390">
    <property type="entry name" value="WH_DNA-bd_sf"/>
</dbReference>
<dbReference type="SMART" id="SM00526">
    <property type="entry name" value="H15"/>
    <property type="match status" value="1"/>
</dbReference>
<evidence type="ECO:0000256" key="2">
    <source>
        <dbReference type="ARBA" id="ARBA00004123"/>
    </source>
</evidence>
<keyword evidence="5" id="KW-0238">DNA-binding</keyword>
<organism evidence="8 9">
    <name type="scientific">Vespula vulgaris</name>
    <name type="common">Yellow jacket</name>
    <name type="synonym">Wasp</name>
    <dbReference type="NCBI Taxonomy" id="7454"/>
    <lineage>
        <taxon>Eukaryota</taxon>
        <taxon>Metazoa</taxon>
        <taxon>Ecdysozoa</taxon>
        <taxon>Arthropoda</taxon>
        <taxon>Hexapoda</taxon>
        <taxon>Insecta</taxon>
        <taxon>Pterygota</taxon>
        <taxon>Neoptera</taxon>
        <taxon>Endopterygota</taxon>
        <taxon>Hymenoptera</taxon>
        <taxon>Apocrita</taxon>
        <taxon>Aculeata</taxon>
        <taxon>Vespoidea</taxon>
        <taxon>Vespidae</taxon>
        <taxon>Vespinae</taxon>
        <taxon>Vespula</taxon>
    </lineage>
</organism>
<comment type="caution">
    <text evidence="8">The sequence shown here is derived from an EMBL/GenBank/DDBJ whole genome shotgun (WGS) entry which is preliminary data.</text>
</comment>
<dbReference type="EMBL" id="JACSEA010000002">
    <property type="protein sequence ID" value="KAF7408621.1"/>
    <property type="molecule type" value="Genomic_DNA"/>
</dbReference>
<dbReference type="InterPro" id="IPR005818">
    <property type="entry name" value="Histone_H1/H5_H15"/>
</dbReference>
<evidence type="ECO:0000313" key="9">
    <source>
        <dbReference type="Proteomes" id="UP000614350"/>
    </source>
</evidence>
<dbReference type="GO" id="GO:0031492">
    <property type="term" value="F:nucleosomal DNA binding"/>
    <property type="evidence" value="ECO:0007669"/>
    <property type="project" value="TreeGrafter"/>
</dbReference>
<dbReference type="GO" id="GO:0030261">
    <property type="term" value="P:chromosome condensation"/>
    <property type="evidence" value="ECO:0007669"/>
    <property type="project" value="TreeGrafter"/>
</dbReference>
<comment type="subcellular location">
    <subcellularLocation>
        <location evidence="3">Chromosome</location>
    </subcellularLocation>
    <subcellularLocation>
        <location evidence="2">Nucleus</location>
    </subcellularLocation>
</comment>